<dbReference type="EMBL" id="BTGU01000169">
    <property type="protein sequence ID" value="GMN64142.1"/>
    <property type="molecule type" value="Genomic_DNA"/>
</dbReference>
<protein>
    <recommendedName>
        <fullName evidence="2">RING-type E3 ubiquitin transferase</fullName>
        <ecNumber evidence="2">2.3.2.27</ecNumber>
    </recommendedName>
</protein>
<dbReference type="GO" id="GO:0061630">
    <property type="term" value="F:ubiquitin protein ligase activity"/>
    <property type="evidence" value="ECO:0007669"/>
    <property type="project" value="UniProtKB-EC"/>
</dbReference>
<evidence type="ECO:0000256" key="5">
    <source>
        <dbReference type="ARBA" id="ARBA00022771"/>
    </source>
</evidence>
<comment type="catalytic activity">
    <reaction evidence="1">
        <text>S-ubiquitinyl-[E2 ubiquitin-conjugating enzyme]-L-cysteine + [acceptor protein]-L-lysine = [E2 ubiquitin-conjugating enzyme]-L-cysteine + N(6)-ubiquitinyl-[acceptor protein]-L-lysine.</text>
        <dbReference type="EC" id="2.3.2.27"/>
    </reaction>
</comment>
<dbReference type="GO" id="GO:0005737">
    <property type="term" value="C:cytoplasm"/>
    <property type="evidence" value="ECO:0007669"/>
    <property type="project" value="TreeGrafter"/>
</dbReference>
<dbReference type="EC" id="2.3.2.27" evidence="2"/>
<keyword evidence="3" id="KW-0808">Transferase</keyword>
<keyword evidence="7" id="KW-0862">Zinc</keyword>
<dbReference type="Pfam" id="PF13639">
    <property type="entry name" value="zf-RING_2"/>
    <property type="match status" value="1"/>
</dbReference>
<dbReference type="GO" id="GO:0016567">
    <property type="term" value="P:protein ubiquitination"/>
    <property type="evidence" value="ECO:0007669"/>
    <property type="project" value="TreeGrafter"/>
</dbReference>
<comment type="caution">
    <text evidence="10">The sequence shown here is derived from an EMBL/GenBank/DDBJ whole genome shotgun (WGS) entry which is preliminary data.</text>
</comment>
<evidence type="ECO:0000256" key="1">
    <source>
        <dbReference type="ARBA" id="ARBA00000900"/>
    </source>
</evidence>
<keyword evidence="4" id="KW-0479">Metal-binding</keyword>
<dbReference type="InterPro" id="IPR013083">
    <property type="entry name" value="Znf_RING/FYVE/PHD"/>
</dbReference>
<name>A0AA88DXU2_FICCA</name>
<dbReference type="FunFam" id="3.30.40.10:FF:000022">
    <property type="entry name" value="E3 ubiquitin-protein ligase RING1-like"/>
    <property type="match status" value="1"/>
</dbReference>
<dbReference type="PANTHER" id="PTHR15710">
    <property type="entry name" value="E3 UBIQUITIN-PROTEIN LIGASE PRAJA"/>
    <property type="match status" value="1"/>
</dbReference>
<dbReference type="Gene3D" id="3.30.40.10">
    <property type="entry name" value="Zinc/RING finger domain, C3HC4 (zinc finger)"/>
    <property type="match status" value="1"/>
</dbReference>
<dbReference type="InterPro" id="IPR001841">
    <property type="entry name" value="Znf_RING"/>
</dbReference>
<evidence type="ECO:0000259" key="9">
    <source>
        <dbReference type="PROSITE" id="PS50089"/>
    </source>
</evidence>
<keyword evidence="5 8" id="KW-0863">Zinc-finger</keyword>
<reference evidence="10" key="1">
    <citation type="submission" date="2023-07" db="EMBL/GenBank/DDBJ databases">
        <title>draft genome sequence of fig (Ficus carica).</title>
        <authorList>
            <person name="Takahashi T."/>
            <person name="Nishimura K."/>
        </authorList>
    </citation>
    <scope>NUCLEOTIDE SEQUENCE</scope>
</reference>
<proteinExistence type="predicted"/>
<dbReference type="GO" id="GO:0008270">
    <property type="term" value="F:zinc ion binding"/>
    <property type="evidence" value="ECO:0007669"/>
    <property type="project" value="UniProtKB-KW"/>
</dbReference>
<dbReference type="PROSITE" id="PS50089">
    <property type="entry name" value="ZF_RING_2"/>
    <property type="match status" value="1"/>
</dbReference>
<accession>A0AA88DXU2</accession>
<evidence type="ECO:0000256" key="7">
    <source>
        <dbReference type="ARBA" id="ARBA00022833"/>
    </source>
</evidence>
<evidence type="ECO:0000313" key="10">
    <source>
        <dbReference type="EMBL" id="GMN64142.1"/>
    </source>
</evidence>
<evidence type="ECO:0000256" key="3">
    <source>
        <dbReference type="ARBA" id="ARBA00022679"/>
    </source>
</evidence>
<dbReference type="SUPFAM" id="SSF57850">
    <property type="entry name" value="RING/U-box"/>
    <property type="match status" value="1"/>
</dbReference>
<evidence type="ECO:0000256" key="2">
    <source>
        <dbReference type="ARBA" id="ARBA00012483"/>
    </source>
</evidence>
<dbReference type="InterPro" id="IPR039525">
    <property type="entry name" value="RNF126-like_zinc-ribbon"/>
</dbReference>
<dbReference type="Proteomes" id="UP001187192">
    <property type="component" value="Unassembled WGS sequence"/>
</dbReference>
<evidence type="ECO:0000256" key="4">
    <source>
        <dbReference type="ARBA" id="ARBA00022723"/>
    </source>
</evidence>
<evidence type="ECO:0000313" key="11">
    <source>
        <dbReference type="Proteomes" id="UP001187192"/>
    </source>
</evidence>
<organism evidence="10 11">
    <name type="scientific">Ficus carica</name>
    <name type="common">Common fig</name>
    <dbReference type="NCBI Taxonomy" id="3494"/>
    <lineage>
        <taxon>Eukaryota</taxon>
        <taxon>Viridiplantae</taxon>
        <taxon>Streptophyta</taxon>
        <taxon>Embryophyta</taxon>
        <taxon>Tracheophyta</taxon>
        <taxon>Spermatophyta</taxon>
        <taxon>Magnoliopsida</taxon>
        <taxon>eudicotyledons</taxon>
        <taxon>Gunneridae</taxon>
        <taxon>Pentapetalae</taxon>
        <taxon>rosids</taxon>
        <taxon>fabids</taxon>
        <taxon>Rosales</taxon>
        <taxon>Moraceae</taxon>
        <taxon>Ficeae</taxon>
        <taxon>Ficus</taxon>
    </lineage>
</organism>
<dbReference type="AlphaFoldDB" id="A0AA88DXU2"/>
<dbReference type="Pfam" id="PF14369">
    <property type="entry name" value="Zn_ribbon_19"/>
    <property type="match status" value="1"/>
</dbReference>
<sequence>MSKPTTTATTTTAAATMVAAAAAEEEEEEERERQTYWCHDCDMSVALLPSLSSHCPYCSGDFLELMDSPLSPSPLSSPLHRALLRRLIHHLSSSISSDEDDFAADAADGDDESCPLPASKSSIAAIPTVEIADAGVSLLDPCAVCKDRFVAGAAAKRLPCGHLYHEDCILPWLELHNSCPLCRFRLPPEQRRNRCDVLESSAEMVLMAEEGIDYASTLRYIARRHNLVLSEEEEVEEDEEEFEAGSTGEDGAVMVSSCSVAENSRSKVRFAIECYQFLEAMPVGQRPEIYLFHVEGVLC</sequence>
<evidence type="ECO:0000256" key="6">
    <source>
        <dbReference type="ARBA" id="ARBA00022786"/>
    </source>
</evidence>
<gene>
    <name evidence="10" type="ORF">TIFTF001_033207</name>
</gene>
<keyword evidence="11" id="KW-1185">Reference proteome</keyword>
<evidence type="ECO:0000256" key="8">
    <source>
        <dbReference type="PROSITE-ProRule" id="PRU00175"/>
    </source>
</evidence>
<feature type="domain" description="RING-type" evidence="9">
    <location>
        <begin position="142"/>
        <end position="183"/>
    </location>
</feature>
<keyword evidence="6" id="KW-0833">Ubl conjugation pathway</keyword>
<dbReference type="SMART" id="SM00184">
    <property type="entry name" value="RING"/>
    <property type="match status" value="1"/>
</dbReference>
<dbReference type="PANTHER" id="PTHR15710:SF187">
    <property type="entry name" value="RING-TYPE E3 UBIQUITIN TRANSFERASE"/>
    <property type="match status" value="1"/>
</dbReference>